<comment type="subcellular location">
    <subcellularLocation>
        <location evidence="1 12">Cell membrane</location>
        <topology evidence="1 12">Single-pass membrane protein</topology>
    </subcellularLocation>
</comment>
<dbReference type="EC" id="3.1.-.-" evidence="12 13"/>
<comment type="function">
    <text evidence="12">Endoribonuclease that initiates mRNA decay.</text>
</comment>
<dbReference type="GO" id="GO:0016787">
    <property type="term" value="F:hydrolase activity"/>
    <property type="evidence" value="ECO:0007669"/>
    <property type="project" value="UniProtKB-KW"/>
</dbReference>
<feature type="domain" description="HD" evidence="15">
    <location>
        <begin position="337"/>
        <end position="430"/>
    </location>
</feature>
<evidence type="ECO:0000256" key="13">
    <source>
        <dbReference type="NCBIfam" id="TIGR03319"/>
    </source>
</evidence>
<dbReference type="GO" id="GO:0004521">
    <property type="term" value="F:RNA endonuclease activity"/>
    <property type="evidence" value="ECO:0007669"/>
    <property type="project" value="UniProtKB-UniRule"/>
</dbReference>
<evidence type="ECO:0000256" key="5">
    <source>
        <dbReference type="ARBA" id="ARBA00022759"/>
    </source>
</evidence>
<dbReference type="GO" id="GO:0003723">
    <property type="term" value="F:RNA binding"/>
    <property type="evidence" value="ECO:0007669"/>
    <property type="project" value="UniProtKB-UniRule"/>
</dbReference>
<dbReference type="NCBIfam" id="TIGR00277">
    <property type="entry name" value="HDIG"/>
    <property type="match status" value="1"/>
</dbReference>
<organism evidence="16 17">
    <name type="scientific">Alteribacillus iranensis</name>
    <dbReference type="NCBI Taxonomy" id="930128"/>
    <lineage>
        <taxon>Bacteria</taxon>
        <taxon>Bacillati</taxon>
        <taxon>Bacillota</taxon>
        <taxon>Bacilli</taxon>
        <taxon>Bacillales</taxon>
        <taxon>Bacillaceae</taxon>
        <taxon>Alteribacillus</taxon>
    </lineage>
</organism>
<dbReference type="InterPro" id="IPR006675">
    <property type="entry name" value="HDIG_dom"/>
</dbReference>
<evidence type="ECO:0000256" key="6">
    <source>
        <dbReference type="ARBA" id="ARBA00022801"/>
    </source>
</evidence>
<reference evidence="16 17" key="1">
    <citation type="submission" date="2016-10" db="EMBL/GenBank/DDBJ databases">
        <authorList>
            <person name="de Groot N.N."/>
        </authorList>
    </citation>
    <scope>NUCLEOTIDE SEQUENCE [LARGE SCALE GENOMIC DNA]</scope>
    <source>
        <strain evidence="16 17">DSM 23995</strain>
    </source>
</reference>
<dbReference type="Gene3D" id="1.10.3210.10">
    <property type="entry name" value="Hypothetical protein af1432"/>
    <property type="match status" value="1"/>
</dbReference>
<dbReference type="GO" id="GO:0006402">
    <property type="term" value="P:mRNA catabolic process"/>
    <property type="evidence" value="ECO:0007669"/>
    <property type="project" value="UniProtKB-UniRule"/>
</dbReference>
<dbReference type="Gene3D" id="3.30.1370.10">
    <property type="entry name" value="K Homology domain, type 1"/>
    <property type="match status" value="1"/>
</dbReference>
<evidence type="ECO:0000256" key="12">
    <source>
        <dbReference type="HAMAP-Rule" id="MF_00335"/>
    </source>
</evidence>
<protein>
    <recommendedName>
        <fullName evidence="11 12">Ribonuclease Y</fullName>
        <shortName evidence="12">RNase Y</shortName>
        <ecNumber evidence="12 13">3.1.-.-</ecNumber>
    </recommendedName>
</protein>
<dbReference type="SUPFAM" id="SSF109604">
    <property type="entry name" value="HD-domain/PDEase-like"/>
    <property type="match status" value="1"/>
</dbReference>
<dbReference type="SMART" id="SM00471">
    <property type="entry name" value="HDc"/>
    <property type="match status" value="1"/>
</dbReference>
<dbReference type="InterPro" id="IPR022711">
    <property type="entry name" value="RNase_Y_N"/>
</dbReference>
<keyword evidence="6 12" id="KW-0378">Hydrolase</keyword>
<dbReference type="AlphaFoldDB" id="A0A1I2A483"/>
<name>A0A1I2A483_9BACI</name>
<dbReference type="Pfam" id="PF00013">
    <property type="entry name" value="KH_1"/>
    <property type="match status" value="1"/>
</dbReference>
<dbReference type="Pfam" id="PF12072">
    <property type="entry name" value="RNase_Y_N"/>
    <property type="match status" value="1"/>
</dbReference>
<dbReference type="PANTHER" id="PTHR12826:SF15">
    <property type="entry name" value="RIBONUCLEASE Y"/>
    <property type="match status" value="1"/>
</dbReference>
<dbReference type="SUPFAM" id="SSF54791">
    <property type="entry name" value="Eukaryotic type KH-domain (KH-domain type I)"/>
    <property type="match status" value="1"/>
</dbReference>
<dbReference type="InterPro" id="IPR004088">
    <property type="entry name" value="KH_dom_type_1"/>
</dbReference>
<dbReference type="STRING" id="930128.SAMN05192532_101596"/>
<keyword evidence="4 12" id="KW-0540">Nuclease</keyword>
<dbReference type="RefSeq" id="WP_091657096.1">
    <property type="nucleotide sequence ID" value="NZ_FONT01000001.1"/>
</dbReference>
<dbReference type="Proteomes" id="UP000199516">
    <property type="component" value="Unassembled WGS sequence"/>
</dbReference>
<evidence type="ECO:0000256" key="14">
    <source>
        <dbReference type="SAM" id="MobiDB-lite"/>
    </source>
</evidence>
<accession>A0A1I2A483</accession>
<dbReference type="SMART" id="SM00322">
    <property type="entry name" value="KH"/>
    <property type="match status" value="1"/>
</dbReference>
<dbReference type="Pfam" id="PF01966">
    <property type="entry name" value="HD"/>
    <property type="match status" value="1"/>
</dbReference>
<dbReference type="PANTHER" id="PTHR12826">
    <property type="entry name" value="RIBONUCLEASE Y"/>
    <property type="match status" value="1"/>
</dbReference>
<evidence type="ECO:0000256" key="8">
    <source>
        <dbReference type="ARBA" id="ARBA00022989"/>
    </source>
</evidence>
<dbReference type="InterPro" id="IPR006674">
    <property type="entry name" value="HD_domain"/>
</dbReference>
<dbReference type="InterPro" id="IPR017705">
    <property type="entry name" value="Ribonuclease_Y"/>
</dbReference>
<evidence type="ECO:0000256" key="9">
    <source>
        <dbReference type="ARBA" id="ARBA00023136"/>
    </source>
</evidence>
<proteinExistence type="inferred from homology"/>
<feature type="region of interest" description="Disordered" evidence="14">
    <location>
        <begin position="100"/>
        <end position="131"/>
    </location>
</feature>
<dbReference type="FunFam" id="1.10.3210.10:FF:000003">
    <property type="entry name" value="Ribonuclease Y"/>
    <property type="match status" value="1"/>
</dbReference>
<dbReference type="InterPro" id="IPR004087">
    <property type="entry name" value="KH_dom"/>
</dbReference>
<evidence type="ECO:0000256" key="1">
    <source>
        <dbReference type="ARBA" id="ARBA00004162"/>
    </source>
</evidence>
<evidence type="ECO:0000313" key="17">
    <source>
        <dbReference type="Proteomes" id="UP000199516"/>
    </source>
</evidence>
<dbReference type="InterPro" id="IPR036612">
    <property type="entry name" value="KH_dom_type_1_sf"/>
</dbReference>
<evidence type="ECO:0000256" key="10">
    <source>
        <dbReference type="ARBA" id="ARBA00061537"/>
    </source>
</evidence>
<dbReference type="PROSITE" id="PS51831">
    <property type="entry name" value="HD"/>
    <property type="match status" value="1"/>
</dbReference>
<dbReference type="NCBIfam" id="TIGR03319">
    <property type="entry name" value="RNase_Y"/>
    <property type="match status" value="1"/>
</dbReference>
<keyword evidence="3 12" id="KW-0812">Transmembrane</keyword>
<dbReference type="OrthoDB" id="9803205at2"/>
<evidence type="ECO:0000313" key="16">
    <source>
        <dbReference type="EMBL" id="SFE37703.1"/>
    </source>
</evidence>
<keyword evidence="7 12" id="KW-0694">RNA-binding</keyword>
<dbReference type="CDD" id="cd22431">
    <property type="entry name" value="KH-I_RNaseY"/>
    <property type="match status" value="1"/>
</dbReference>
<dbReference type="InterPro" id="IPR003607">
    <property type="entry name" value="HD/PDEase_dom"/>
</dbReference>
<evidence type="ECO:0000256" key="4">
    <source>
        <dbReference type="ARBA" id="ARBA00022722"/>
    </source>
</evidence>
<evidence type="ECO:0000259" key="15">
    <source>
        <dbReference type="PROSITE" id="PS51831"/>
    </source>
</evidence>
<dbReference type="HAMAP" id="MF_00335">
    <property type="entry name" value="RNase_Y"/>
    <property type="match status" value="1"/>
</dbReference>
<keyword evidence="2 12" id="KW-1003">Cell membrane</keyword>
<dbReference type="CDD" id="cd00077">
    <property type="entry name" value="HDc"/>
    <property type="match status" value="1"/>
</dbReference>
<keyword evidence="8 12" id="KW-1133">Transmembrane helix</keyword>
<evidence type="ECO:0000256" key="7">
    <source>
        <dbReference type="ARBA" id="ARBA00022884"/>
    </source>
</evidence>
<evidence type="ECO:0000256" key="11">
    <source>
        <dbReference type="ARBA" id="ARBA00073072"/>
    </source>
</evidence>
<gene>
    <name evidence="12" type="primary">rny</name>
    <name evidence="16" type="ORF">SAMN05192532_101596</name>
</gene>
<evidence type="ECO:0000256" key="3">
    <source>
        <dbReference type="ARBA" id="ARBA00022692"/>
    </source>
</evidence>
<keyword evidence="5 12" id="KW-0255">Endonuclease</keyword>
<sequence>MDNIFLISILLIVVAAACFLIGYFVRKSLAEAKIASAEHAAKQIVEDAEREAEANKKVVVLEAKDQAHQIRAEAEEDLRERKNEVQKQENRLMQKEEILDRKSEMLDKKEESLDKREESLTETQRQVEDKNSKVEEILAKQQAELERISGMSRDEARTMIRSEVEQELKHDMAVMVKEQTERAKEEADKKARNILSLAIQRCAADHIAETTVSVVNLPNDEMKGRIIGREGRNIRALETLTGIDLIIDDTPEAVILSGFDPIRREIARTALERLVQDGRIHPARIEETVEKARREVDELIREYGEEATFEMGIHGLHPDLIKILGRLKYRTSYGQNVLKHSIEVAHLTALMAAELGEDEQLAKRAGLLHDIGKAIDHEVEGSHVEIGVELGQKYKEHPVVINSIASHHGDTEATSVIATLVAAADALSAARPGARRETLETYIRRLERLEEIAESFDGVEKTYAIQAGREVRIIVKPDMVDDALAHQLARDITKQIENELDYPGHIRITVIRETRAVEYAK</sequence>
<feature type="transmembrane region" description="Helical" evidence="12">
    <location>
        <begin position="6"/>
        <end position="25"/>
    </location>
</feature>
<dbReference type="FunFam" id="3.30.1370.10:FF:000006">
    <property type="entry name" value="Ribonuclease Y"/>
    <property type="match status" value="1"/>
</dbReference>
<keyword evidence="17" id="KW-1185">Reference proteome</keyword>
<dbReference type="EMBL" id="FONT01000001">
    <property type="protein sequence ID" value="SFE37703.1"/>
    <property type="molecule type" value="Genomic_DNA"/>
</dbReference>
<evidence type="ECO:0000256" key="2">
    <source>
        <dbReference type="ARBA" id="ARBA00022475"/>
    </source>
</evidence>
<dbReference type="GO" id="GO:0005886">
    <property type="term" value="C:plasma membrane"/>
    <property type="evidence" value="ECO:0007669"/>
    <property type="project" value="UniProtKB-SubCell"/>
</dbReference>
<keyword evidence="9 12" id="KW-0472">Membrane</keyword>
<dbReference type="PROSITE" id="PS50084">
    <property type="entry name" value="KH_TYPE_1"/>
    <property type="match status" value="1"/>
</dbReference>
<comment type="similarity">
    <text evidence="10 12">Belongs to the RNase Y family.</text>
</comment>